<evidence type="ECO:0000313" key="2">
    <source>
        <dbReference type="EMBL" id="PWJ95375.1"/>
    </source>
</evidence>
<reference evidence="2 3" key="1">
    <citation type="submission" date="2018-05" db="EMBL/GenBank/DDBJ databases">
        <title>Genomic Encyclopedia of Type Strains, Phase IV (KMG-IV): sequencing the most valuable type-strain genomes for metagenomic binning, comparative biology and taxonomic classification.</title>
        <authorList>
            <person name="Goeker M."/>
        </authorList>
    </citation>
    <scope>NUCLEOTIDE SEQUENCE [LARGE SCALE GENOMIC DNA]</scope>
    <source>
        <strain evidence="2 3">DSM 24906</strain>
    </source>
</reference>
<dbReference type="RefSeq" id="WP_109604294.1">
    <property type="nucleotide sequence ID" value="NZ_QGGI01000005.1"/>
</dbReference>
<evidence type="ECO:0008006" key="4">
    <source>
        <dbReference type="Google" id="ProtNLM"/>
    </source>
</evidence>
<keyword evidence="3" id="KW-1185">Reference proteome</keyword>
<protein>
    <recommendedName>
        <fullName evidence="4">Outer membrane lipoprotein-sorting protein</fullName>
    </recommendedName>
</protein>
<keyword evidence="1" id="KW-0732">Signal</keyword>
<organism evidence="2 3">
    <name type="scientific">Oceanotoga teriensis</name>
    <dbReference type="NCBI Taxonomy" id="515440"/>
    <lineage>
        <taxon>Bacteria</taxon>
        <taxon>Thermotogati</taxon>
        <taxon>Thermotogota</taxon>
        <taxon>Thermotogae</taxon>
        <taxon>Petrotogales</taxon>
        <taxon>Petrotogaceae</taxon>
        <taxon>Oceanotoga</taxon>
    </lineage>
</organism>
<dbReference type="Proteomes" id="UP000245921">
    <property type="component" value="Unassembled WGS sequence"/>
</dbReference>
<dbReference type="EMBL" id="QGGI01000005">
    <property type="protein sequence ID" value="PWJ95375.1"/>
    <property type="molecule type" value="Genomic_DNA"/>
</dbReference>
<dbReference type="AlphaFoldDB" id="A0AA45C7I9"/>
<gene>
    <name evidence="2" type="ORF">C7380_1051</name>
</gene>
<sequence>MKKLFFLLILLNCFTFAYSNIFESKESLKMVYDESLPDGINESKMLYNKENFYVEWIGNEDKYKVYHDNEKVNKLEYISKDSHFILERKENKVFLMGEKENKKIEKEFILDDLPWFQIYGYSLSLIDYSSDNIYFWTFNPQDLNFKKMYVYFNSFENIRINNKDYNTMNIKMKIDGFLSTFWTGDFWIDSEDKIYLKYKGLNIYPKLYTTEIIFNRFE</sequence>
<feature type="signal peptide" evidence="1">
    <location>
        <begin position="1"/>
        <end position="19"/>
    </location>
</feature>
<comment type="caution">
    <text evidence="2">The sequence shown here is derived from an EMBL/GenBank/DDBJ whole genome shotgun (WGS) entry which is preliminary data.</text>
</comment>
<name>A0AA45C7I9_9BACT</name>
<feature type="chain" id="PRO_5041326912" description="Outer membrane lipoprotein-sorting protein" evidence="1">
    <location>
        <begin position="20"/>
        <end position="218"/>
    </location>
</feature>
<proteinExistence type="predicted"/>
<accession>A0AA45C7I9</accession>
<evidence type="ECO:0000256" key="1">
    <source>
        <dbReference type="SAM" id="SignalP"/>
    </source>
</evidence>
<evidence type="ECO:0000313" key="3">
    <source>
        <dbReference type="Proteomes" id="UP000245921"/>
    </source>
</evidence>